<comment type="caution">
    <text evidence="2">The sequence shown here is derived from an EMBL/GenBank/DDBJ whole genome shotgun (WGS) entry which is preliminary data.</text>
</comment>
<evidence type="ECO:0000313" key="3">
    <source>
        <dbReference type="Proteomes" id="UP001215280"/>
    </source>
</evidence>
<keyword evidence="3" id="KW-1185">Reference proteome</keyword>
<sequence length="169" mass="19760">MSLARCIYRDPEFYAENGDCVVLVGDALFKINSADFFGYSAVFRDLFYNRETSDEFLVLLEDAPEDFRDLCRIFQAQPTKLFRIFREASFLRLLSFIMILHKYECWLYADWAKQAIYNRFPLEHRDILASLVAFLLSIVSPIFTRVSDAHLIHNTGGYREQEDDPMTGV</sequence>
<dbReference type="Proteomes" id="UP001215280">
    <property type="component" value="Unassembled WGS sequence"/>
</dbReference>
<reference evidence="2" key="1">
    <citation type="submission" date="2023-03" db="EMBL/GenBank/DDBJ databases">
        <title>Massive genome expansion in bonnet fungi (Mycena s.s.) driven by repeated elements and novel gene families across ecological guilds.</title>
        <authorList>
            <consortium name="Lawrence Berkeley National Laboratory"/>
            <person name="Harder C.B."/>
            <person name="Miyauchi S."/>
            <person name="Viragh M."/>
            <person name="Kuo A."/>
            <person name="Thoen E."/>
            <person name="Andreopoulos B."/>
            <person name="Lu D."/>
            <person name="Skrede I."/>
            <person name="Drula E."/>
            <person name="Henrissat B."/>
            <person name="Morin E."/>
            <person name="Kohler A."/>
            <person name="Barry K."/>
            <person name="LaButti K."/>
            <person name="Morin E."/>
            <person name="Salamov A."/>
            <person name="Lipzen A."/>
            <person name="Mereny Z."/>
            <person name="Hegedus B."/>
            <person name="Baldrian P."/>
            <person name="Stursova M."/>
            <person name="Weitz H."/>
            <person name="Taylor A."/>
            <person name="Grigoriev I.V."/>
            <person name="Nagy L.G."/>
            <person name="Martin F."/>
            <person name="Kauserud H."/>
        </authorList>
    </citation>
    <scope>NUCLEOTIDE SEQUENCE</scope>
    <source>
        <strain evidence="2">CBHHK188m</strain>
    </source>
</reference>
<evidence type="ECO:0000313" key="2">
    <source>
        <dbReference type="EMBL" id="KAJ7770926.1"/>
    </source>
</evidence>
<name>A0AAD7JSB6_9AGAR</name>
<dbReference type="AlphaFoldDB" id="A0AAD7JSB6"/>
<keyword evidence="1" id="KW-0812">Transmembrane</keyword>
<keyword evidence="1" id="KW-0472">Membrane</keyword>
<protein>
    <recommendedName>
        <fullName evidence="4">BTB domain-containing protein</fullName>
    </recommendedName>
</protein>
<evidence type="ECO:0000256" key="1">
    <source>
        <dbReference type="SAM" id="Phobius"/>
    </source>
</evidence>
<dbReference type="EMBL" id="JARJLG010000023">
    <property type="protein sequence ID" value="KAJ7770926.1"/>
    <property type="molecule type" value="Genomic_DNA"/>
</dbReference>
<accession>A0AAD7JSB6</accession>
<proteinExistence type="predicted"/>
<gene>
    <name evidence="2" type="ORF">DFH07DRAFT_768651</name>
</gene>
<organism evidence="2 3">
    <name type="scientific">Mycena maculata</name>
    <dbReference type="NCBI Taxonomy" id="230809"/>
    <lineage>
        <taxon>Eukaryota</taxon>
        <taxon>Fungi</taxon>
        <taxon>Dikarya</taxon>
        <taxon>Basidiomycota</taxon>
        <taxon>Agaricomycotina</taxon>
        <taxon>Agaricomycetes</taxon>
        <taxon>Agaricomycetidae</taxon>
        <taxon>Agaricales</taxon>
        <taxon>Marasmiineae</taxon>
        <taxon>Mycenaceae</taxon>
        <taxon>Mycena</taxon>
    </lineage>
</organism>
<evidence type="ECO:0008006" key="4">
    <source>
        <dbReference type="Google" id="ProtNLM"/>
    </source>
</evidence>
<keyword evidence="1" id="KW-1133">Transmembrane helix</keyword>
<feature type="transmembrane region" description="Helical" evidence="1">
    <location>
        <begin position="129"/>
        <end position="146"/>
    </location>
</feature>